<name>A0ACB9ZRG1_CATRO</name>
<proteinExistence type="predicted"/>
<evidence type="ECO:0000313" key="1">
    <source>
        <dbReference type="EMBL" id="KAI5649846.1"/>
    </source>
</evidence>
<evidence type="ECO:0000313" key="2">
    <source>
        <dbReference type="Proteomes" id="UP001060085"/>
    </source>
</evidence>
<organism evidence="1 2">
    <name type="scientific">Catharanthus roseus</name>
    <name type="common">Madagascar periwinkle</name>
    <name type="synonym">Vinca rosea</name>
    <dbReference type="NCBI Taxonomy" id="4058"/>
    <lineage>
        <taxon>Eukaryota</taxon>
        <taxon>Viridiplantae</taxon>
        <taxon>Streptophyta</taxon>
        <taxon>Embryophyta</taxon>
        <taxon>Tracheophyta</taxon>
        <taxon>Spermatophyta</taxon>
        <taxon>Magnoliopsida</taxon>
        <taxon>eudicotyledons</taxon>
        <taxon>Gunneridae</taxon>
        <taxon>Pentapetalae</taxon>
        <taxon>asterids</taxon>
        <taxon>lamiids</taxon>
        <taxon>Gentianales</taxon>
        <taxon>Apocynaceae</taxon>
        <taxon>Rauvolfioideae</taxon>
        <taxon>Vinceae</taxon>
        <taxon>Catharanthinae</taxon>
        <taxon>Catharanthus</taxon>
    </lineage>
</organism>
<sequence>MTPTGKNFTVATVSMRNEQATTYRLVLQDIKYLYFSSTVSTGNEQDGNAHELCVIITDRECGLMPVIKEGPISKARKMRRFAKGVLSSVLSKDLGMTLTSAPRFGPRLYCLCTCIQTVLLFIILTSQLILCFYRLIQLKMRDGCPLSPLHVQWEYHCNDRVSGWTEPYFDKIAYWNTRYARAYPLGNSIHVNL</sequence>
<protein>
    <submittedName>
        <fullName evidence="1">Uncharacterized protein</fullName>
    </submittedName>
</protein>
<dbReference type="EMBL" id="CM044708">
    <property type="protein sequence ID" value="KAI5649846.1"/>
    <property type="molecule type" value="Genomic_DNA"/>
</dbReference>
<comment type="caution">
    <text evidence="1">The sequence shown here is derived from an EMBL/GenBank/DDBJ whole genome shotgun (WGS) entry which is preliminary data.</text>
</comment>
<accession>A0ACB9ZRG1</accession>
<keyword evidence="2" id="KW-1185">Reference proteome</keyword>
<dbReference type="Proteomes" id="UP001060085">
    <property type="component" value="Linkage Group LG08"/>
</dbReference>
<gene>
    <name evidence="1" type="ORF">M9H77_35851</name>
</gene>
<reference evidence="2" key="1">
    <citation type="journal article" date="2023" name="Nat. Plants">
        <title>Single-cell RNA sequencing provides a high-resolution roadmap for understanding the multicellular compartmentation of specialized metabolism.</title>
        <authorList>
            <person name="Sun S."/>
            <person name="Shen X."/>
            <person name="Li Y."/>
            <person name="Li Y."/>
            <person name="Wang S."/>
            <person name="Li R."/>
            <person name="Zhang H."/>
            <person name="Shen G."/>
            <person name="Guo B."/>
            <person name="Wei J."/>
            <person name="Xu J."/>
            <person name="St-Pierre B."/>
            <person name="Chen S."/>
            <person name="Sun C."/>
        </authorList>
    </citation>
    <scope>NUCLEOTIDE SEQUENCE [LARGE SCALE GENOMIC DNA]</scope>
</reference>